<dbReference type="InterPro" id="IPR029063">
    <property type="entry name" value="SAM-dependent_MTases_sf"/>
</dbReference>
<dbReference type="Gene3D" id="3.40.50.150">
    <property type="entry name" value="Vaccinia Virus protein VP39"/>
    <property type="match status" value="1"/>
</dbReference>
<sequence>MSAAISKIQPLTEDHERYEDVFYNAFYKVAQKDVVDEKVIQYFDATLLKRLTDVFGFGEELSLLGVGVGEGPLEFHFLKSLQSHYSSICNVAVDPNEGMLQTFKGKVATLNFDDKSSCHWFTGPLSQFVAESPLAGNKYNLISSIHSLYHTGDFETTFTQLATMMKEKGLMIIVCKNDINLISKTFHKLPWLTESTQSNERLSSKNVREFAQSQGYDVITVVIPHHWDITEVFDDQSDFGNKLLDFFTMAAYFRQTAPAELVDDLMSFWRSISTEDENGRIVAPAQDEILLISK</sequence>
<evidence type="ECO:0000313" key="2">
    <source>
        <dbReference type="Proteomes" id="UP000007110"/>
    </source>
</evidence>
<dbReference type="EnsemblMetazoa" id="XM_003723750">
    <property type="protein sequence ID" value="XP_003723798"/>
    <property type="gene ID" value="LOC100888211"/>
</dbReference>
<dbReference type="KEGG" id="spu:100888211"/>
<dbReference type="OrthoDB" id="5977005at2759"/>
<protein>
    <recommendedName>
        <fullName evidence="3">Histamine N-methyltransferase</fullName>
    </recommendedName>
</protein>
<name>A0A7M7GFJ6_STRPU</name>
<reference evidence="2" key="1">
    <citation type="submission" date="2015-02" db="EMBL/GenBank/DDBJ databases">
        <title>Genome sequencing for Strongylocentrotus purpuratus.</title>
        <authorList>
            <person name="Murali S."/>
            <person name="Liu Y."/>
            <person name="Vee V."/>
            <person name="English A."/>
            <person name="Wang M."/>
            <person name="Skinner E."/>
            <person name="Han Y."/>
            <person name="Muzny D.M."/>
            <person name="Worley K.C."/>
            <person name="Gibbs R.A."/>
        </authorList>
    </citation>
    <scope>NUCLEOTIDE SEQUENCE</scope>
</reference>
<dbReference type="OMA" id="PHHWDIT"/>
<dbReference type="Pfam" id="PF13489">
    <property type="entry name" value="Methyltransf_23"/>
    <property type="match status" value="1"/>
</dbReference>
<dbReference type="GeneID" id="100888211"/>
<evidence type="ECO:0008006" key="3">
    <source>
        <dbReference type="Google" id="ProtNLM"/>
    </source>
</evidence>
<reference evidence="1" key="2">
    <citation type="submission" date="2021-01" db="UniProtKB">
        <authorList>
            <consortium name="EnsemblMetazoa"/>
        </authorList>
    </citation>
    <scope>IDENTIFICATION</scope>
</reference>
<dbReference type="InParanoid" id="A0A7M7GFJ6"/>
<dbReference type="Proteomes" id="UP000007110">
    <property type="component" value="Unassembled WGS sequence"/>
</dbReference>
<evidence type="ECO:0000313" key="1">
    <source>
        <dbReference type="EnsemblMetazoa" id="XP_003723798"/>
    </source>
</evidence>
<proteinExistence type="predicted"/>
<organism evidence="1 2">
    <name type="scientific">Strongylocentrotus purpuratus</name>
    <name type="common">Purple sea urchin</name>
    <dbReference type="NCBI Taxonomy" id="7668"/>
    <lineage>
        <taxon>Eukaryota</taxon>
        <taxon>Metazoa</taxon>
        <taxon>Echinodermata</taxon>
        <taxon>Eleutherozoa</taxon>
        <taxon>Echinozoa</taxon>
        <taxon>Echinoidea</taxon>
        <taxon>Euechinoidea</taxon>
        <taxon>Echinacea</taxon>
        <taxon>Camarodonta</taxon>
        <taxon>Echinidea</taxon>
        <taxon>Strongylocentrotidae</taxon>
        <taxon>Strongylocentrotus</taxon>
    </lineage>
</organism>
<dbReference type="RefSeq" id="XP_003723798.2">
    <property type="nucleotide sequence ID" value="XM_003723750.3"/>
</dbReference>
<dbReference type="FunFam" id="3.40.50.150:FF:000676">
    <property type="entry name" value="Uncharacterized protein"/>
    <property type="match status" value="1"/>
</dbReference>
<dbReference type="CDD" id="cd02440">
    <property type="entry name" value="AdoMet_MTases"/>
    <property type="match status" value="1"/>
</dbReference>
<dbReference type="AlphaFoldDB" id="A0A7M7GFJ6"/>
<keyword evidence="2" id="KW-1185">Reference proteome</keyword>
<accession>A0A7M7GFJ6</accession>
<dbReference type="SUPFAM" id="SSF53335">
    <property type="entry name" value="S-adenosyl-L-methionine-dependent methyltransferases"/>
    <property type="match status" value="1"/>
</dbReference>